<dbReference type="Proteomes" id="UP001595699">
    <property type="component" value="Unassembled WGS sequence"/>
</dbReference>
<evidence type="ECO:0000256" key="2">
    <source>
        <dbReference type="ARBA" id="ARBA00005417"/>
    </source>
</evidence>
<dbReference type="InterPro" id="IPR003593">
    <property type="entry name" value="AAA+_ATPase"/>
</dbReference>
<keyword evidence="3" id="KW-0813">Transport</keyword>
<sequence length="247" mass="27351">MRLEGVFARYGRRDAWVLQNVDGEVRQGDTIVITGRNGAGKSTLLRVLAGLLPVGRGKVRDRPDIVGWVPERFPTAQPFAVLAYLQGIARVQGLSQSLAQKTIDAWGERFFLTPFFATPLEELSKGTARKVGLIQALLNPPQLLVMDEPWEGLDAQSQAELPAVVEELTKNGGSCVLTDHRGRAADLGDVRHWQVHQGVLKEEDAPAPQEDAEHHVIEIVVRTDEVGTTVEWLREAGYDVHGTRERR</sequence>
<dbReference type="PANTHER" id="PTHR42711">
    <property type="entry name" value="ABC TRANSPORTER ATP-BINDING PROTEIN"/>
    <property type="match status" value="1"/>
</dbReference>
<evidence type="ECO:0000259" key="7">
    <source>
        <dbReference type="PROSITE" id="PS50893"/>
    </source>
</evidence>
<dbReference type="Pfam" id="PF00005">
    <property type="entry name" value="ABC_tran"/>
    <property type="match status" value="1"/>
</dbReference>
<feature type="domain" description="ABC transporter" evidence="7">
    <location>
        <begin position="1"/>
        <end position="222"/>
    </location>
</feature>
<comment type="subcellular location">
    <subcellularLocation>
        <location evidence="1">Cell membrane</location>
        <topology evidence="1">Peripheral membrane protein</topology>
    </subcellularLocation>
</comment>
<comment type="similarity">
    <text evidence="2">Belongs to the ABC transporter superfamily.</text>
</comment>
<dbReference type="GO" id="GO:0005524">
    <property type="term" value="F:ATP binding"/>
    <property type="evidence" value="ECO:0007669"/>
    <property type="project" value="UniProtKB-KW"/>
</dbReference>
<evidence type="ECO:0000256" key="3">
    <source>
        <dbReference type="ARBA" id="ARBA00022448"/>
    </source>
</evidence>
<evidence type="ECO:0000256" key="6">
    <source>
        <dbReference type="ARBA" id="ARBA00023251"/>
    </source>
</evidence>
<evidence type="ECO:0000313" key="9">
    <source>
        <dbReference type="Proteomes" id="UP001595699"/>
    </source>
</evidence>
<dbReference type="RefSeq" id="WP_205119270.1">
    <property type="nucleotide sequence ID" value="NZ_JAFBCM010000001.1"/>
</dbReference>
<keyword evidence="6" id="KW-0046">Antibiotic resistance</keyword>
<dbReference type="Gene3D" id="3.40.50.300">
    <property type="entry name" value="P-loop containing nucleotide triphosphate hydrolases"/>
    <property type="match status" value="1"/>
</dbReference>
<accession>A0ABV7YLZ6</accession>
<organism evidence="8 9">
    <name type="scientific">Tenggerimyces flavus</name>
    <dbReference type="NCBI Taxonomy" id="1708749"/>
    <lineage>
        <taxon>Bacteria</taxon>
        <taxon>Bacillati</taxon>
        <taxon>Actinomycetota</taxon>
        <taxon>Actinomycetes</taxon>
        <taxon>Propionibacteriales</taxon>
        <taxon>Nocardioidaceae</taxon>
        <taxon>Tenggerimyces</taxon>
    </lineage>
</organism>
<protein>
    <submittedName>
        <fullName evidence="8">ATP-binding cassette domain-containing protein</fullName>
    </submittedName>
</protein>
<name>A0ABV7YLZ6_9ACTN</name>
<dbReference type="InterPro" id="IPR027417">
    <property type="entry name" value="P-loop_NTPase"/>
</dbReference>
<comment type="caution">
    <text evidence="8">The sequence shown here is derived from an EMBL/GenBank/DDBJ whole genome shotgun (WGS) entry which is preliminary data.</text>
</comment>
<dbReference type="PANTHER" id="PTHR42711:SF5">
    <property type="entry name" value="ABC TRANSPORTER ATP-BINDING PROTEIN NATA"/>
    <property type="match status" value="1"/>
</dbReference>
<evidence type="ECO:0000313" key="8">
    <source>
        <dbReference type="EMBL" id="MFC3765009.1"/>
    </source>
</evidence>
<dbReference type="PROSITE" id="PS50893">
    <property type="entry name" value="ABC_TRANSPORTER_2"/>
    <property type="match status" value="1"/>
</dbReference>
<keyword evidence="4" id="KW-0547">Nucleotide-binding</keyword>
<dbReference type="InterPro" id="IPR003439">
    <property type="entry name" value="ABC_transporter-like_ATP-bd"/>
</dbReference>
<dbReference type="SUPFAM" id="SSF52540">
    <property type="entry name" value="P-loop containing nucleoside triphosphate hydrolases"/>
    <property type="match status" value="1"/>
</dbReference>
<keyword evidence="5 8" id="KW-0067">ATP-binding</keyword>
<proteinExistence type="inferred from homology"/>
<dbReference type="InterPro" id="IPR050763">
    <property type="entry name" value="ABC_transporter_ATP-binding"/>
</dbReference>
<evidence type="ECO:0000256" key="1">
    <source>
        <dbReference type="ARBA" id="ARBA00004202"/>
    </source>
</evidence>
<keyword evidence="9" id="KW-1185">Reference proteome</keyword>
<dbReference type="SMART" id="SM00382">
    <property type="entry name" value="AAA"/>
    <property type="match status" value="1"/>
</dbReference>
<reference evidence="9" key="1">
    <citation type="journal article" date="2019" name="Int. J. Syst. Evol. Microbiol.">
        <title>The Global Catalogue of Microorganisms (GCM) 10K type strain sequencing project: providing services to taxonomists for standard genome sequencing and annotation.</title>
        <authorList>
            <consortium name="The Broad Institute Genomics Platform"/>
            <consortium name="The Broad Institute Genome Sequencing Center for Infectious Disease"/>
            <person name="Wu L."/>
            <person name="Ma J."/>
        </authorList>
    </citation>
    <scope>NUCLEOTIDE SEQUENCE [LARGE SCALE GENOMIC DNA]</scope>
    <source>
        <strain evidence="9">CGMCC 4.7241</strain>
    </source>
</reference>
<gene>
    <name evidence="8" type="ORF">ACFOUW_29520</name>
</gene>
<dbReference type="EMBL" id="JBHRZH010000036">
    <property type="protein sequence ID" value="MFC3765009.1"/>
    <property type="molecule type" value="Genomic_DNA"/>
</dbReference>
<evidence type="ECO:0000256" key="4">
    <source>
        <dbReference type="ARBA" id="ARBA00022741"/>
    </source>
</evidence>
<evidence type="ECO:0000256" key="5">
    <source>
        <dbReference type="ARBA" id="ARBA00022840"/>
    </source>
</evidence>